<organism evidence="6 7">
    <name type="scientific">Coffea canephora</name>
    <name type="common">Robusta coffee</name>
    <dbReference type="NCBI Taxonomy" id="49390"/>
    <lineage>
        <taxon>Eukaryota</taxon>
        <taxon>Viridiplantae</taxon>
        <taxon>Streptophyta</taxon>
        <taxon>Embryophyta</taxon>
        <taxon>Tracheophyta</taxon>
        <taxon>Spermatophyta</taxon>
        <taxon>Magnoliopsida</taxon>
        <taxon>eudicotyledons</taxon>
        <taxon>Gunneridae</taxon>
        <taxon>Pentapetalae</taxon>
        <taxon>asterids</taxon>
        <taxon>lamiids</taxon>
        <taxon>Gentianales</taxon>
        <taxon>Rubiaceae</taxon>
        <taxon>Ixoroideae</taxon>
        <taxon>Gardenieae complex</taxon>
        <taxon>Bertiereae - Coffeeae clade</taxon>
        <taxon>Coffeeae</taxon>
        <taxon>Coffea</taxon>
    </lineage>
</organism>
<dbReference type="FunCoup" id="A0A068UAT4">
    <property type="interactions" value="72"/>
</dbReference>
<feature type="domain" description="Pectinesterase inhibitor" evidence="5">
    <location>
        <begin position="25"/>
        <end position="173"/>
    </location>
</feature>
<reference evidence="7" key="1">
    <citation type="journal article" date="2014" name="Science">
        <title>The coffee genome provides insight into the convergent evolution of caffeine biosynthesis.</title>
        <authorList>
            <person name="Denoeud F."/>
            <person name="Carretero-Paulet L."/>
            <person name="Dereeper A."/>
            <person name="Droc G."/>
            <person name="Guyot R."/>
            <person name="Pietrella M."/>
            <person name="Zheng C."/>
            <person name="Alberti A."/>
            <person name="Anthony F."/>
            <person name="Aprea G."/>
            <person name="Aury J.M."/>
            <person name="Bento P."/>
            <person name="Bernard M."/>
            <person name="Bocs S."/>
            <person name="Campa C."/>
            <person name="Cenci A."/>
            <person name="Combes M.C."/>
            <person name="Crouzillat D."/>
            <person name="Da Silva C."/>
            <person name="Daddiego L."/>
            <person name="De Bellis F."/>
            <person name="Dussert S."/>
            <person name="Garsmeur O."/>
            <person name="Gayraud T."/>
            <person name="Guignon V."/>
            <person name="Jahn K."/>
            <person name="Jamilloux V."/>
            <person name="Joet T."/>
            <person name="Labadie K."/>
            <person name="Lan T."/>
            <person name="Leclercq J."/>
            <person name="Lepelley M."/>
            <person name="Leroy T."/>
            <person name="Li L.T."/>
            <person name="Librado P."/>
            <person name="Lopez L."/>
            <person name="Munoz A."/>
            <person name="Noel B."/>
            <person name="Pallavicini A."/>
            <person name="Perrotta G."/>
            <person name="Poncet V."/>
            <person name="Pot D."/>
            <person name="Priyono X."/>
            <person name="Rigoreau M."/>
            <person name="Rouard M."/>
            <person name="Rozas J."/>
            <person name="Tranchant-Dubreuil C."/>
            <person name="VanBuren R."/>
            <person name="Zhang Q."/>
            <person name="Andrade A.C."/>
            <person name="Argout X."/>
            <person name="Bertrand B."/>
            <person name="de Kochko A."/>
            <person name="Graziosi G."/>
            <person name="Henry R.J."/>
            <person name="Jayarama X."/>
            <person name="Ming R."/>
            <person name="Nagai C."/>
            <person name="Rounsley S."/>
            <person name="Sankoff D."/>
            <person name="Giuliano G."/>
            <person name="Albert V.A."/>
            <person name="Wincker P."/>
            <person name="Lashermes P."/>
        </authorList>
    </citation>
    <scope>NUCLEOTIDE SEQUENCE [LARGE SCALE GENOMIC DNA]</scope>
    <source>
        <strain evidence="7">cv. DH200-94</strain>
    </source>
</reference>
<keyword evidence="2" id="KW-1015">Disulfide bond</keyword>
<evidence type="ECO:0000313" key="6">
    <source>
        <dbReference type="EMBL" id="CDP04723.1"/>
    </source>
</evidence>
<dbReference type="EMBL" id="HG739097">
    <property type="protein sequence ID" value="CDP04723.1"/>
    <property type="molecule type" value="Genomic_DNA"/>
</dbReference>
<dbReference type="NCBIfam" id="TIGR01614">
    <property type="entry name" value="PME_inhib"/>
    <property type="match status" value="1"/>
</dbReference>
<evidence type="ECO:0000313" key="7">
    <source>
        <dbReference type="Proteomes" id="UP000295252"/>
    </source>
</evidence>
<protein>
    <recommendedName>
        <fullName evidence="5">Pectinesterase inhibitor domain-containing protein</fullName>
    </recommendedName>
</protein>
<evidence type="ECO:0000256" key="4">
    <source>
        <dbReference type="SAM" id="SignalP"/>
    </source>
</evidence>
<sequence length="179" mass="19463">MAYYSSFAIVLALCISFQSAIHVQGDSSLIESTCKVTNYYDLCISSLKSDLTSLNADANGLAIIMVRVAMANATATNTYLSSQVLSATNDTLMKKLIKDCAKNYSYAIEALQASLQDLDAEFYDYAYINVMAAADYPNVCHSSFRRSPGVAYPHELAAREDGLKHICEVALGIIDSLGR</sequence>
<proteinExistence type="inferred from homology"/>
<dbReference type="PANTHER" id="PTHR35357">
    <property type="entry name" value="OS02G0537100 PROTEIN"/>
    <property type="match status" value="1"/>
</dbReference>
<dbReference type="InterPro" id="IPR035513">
    <property type="entry name" value="Invertase/methylesterase_inhib"/>
</dbReference>
<feature type="chain" id="PRO_5001657796" description="Pectinesterase inhibitor domain-containing protein" evidence="4">
    <location>
        <begin position="21"/>
        <end position="179"/>
    </location>
</feature>
<gene>
    <name evidence="6" type="ORF">GSCOC_T00018794001</name>
</gene>
<dbReference type="Gene3D" id="1.20.140.40">
    <property type="entry name" value="Invertase/pectin methylesterase inhibitor family protein"/>
    <property type="match status" value="1"/>
</dbReference>
<dbReference type="OMA" id="YDYAYLH"/>
<evidence type="ECO:0000259" key="5">
    <source>
        <dbReference type="SMART" id="SM00856"/>
    </source>
</evidence>
<dbReference type="SUPFAM" id="SSF101148">
    <property type="entry name" value="Plant invertase/pectin methylesterase inhibitor"/>
    <property type="match status" value="1"/>
</dbReference>
<dbReference type="CDD" id="cd14859">
    <property type="entry name" value="PMEI_like"/>
    <property type="match status" value="1"/>
</dbReference>
<keyword evidence="7" id="KW-1185">Reference proteome</keyword>
<dbReference type="PANTHER" id="PTHR35357:SF8">
    <property type="entry name" value="OS01G0111000 PROTEIN"/>
    <property type="match status" value="1"/>
</dbReference>
<dbReference type="GO" id="GO:0004857">
    <property type="term" value="F:enzyme inhibitor activity"/>
    <property type="evidence" value="ECO:0007669"/>
    <property type="project" value="InterPro"/>
</dbReference>
<dbReference type="Pfam" id="PF04043">
    <property type="entry name" value="PMEI"/>
    <property type="match status" value="1"/>
</dbReference>
<dbReference type="STRING" id="49390.A0A068UAT4"/>
<dbReference type="OrthoDB" id="773291at2759"/>
<evidence type="ECO:0000256" key="1">
    <source>
        <dbReference type="ARBA" id="ARBA00022729"/>
    </source>
</evidence>
<keyword evidence="1 4" id="KW-0732">Signal</keyword>
<dbReference type="Proteomes" id="UP000295252">
    <property type="component" value="Chromosome IX"/>
</dbReference>
<dbReference type="AlphaFoldDB" id="A0A068UAT4"/>
<dbReference type="InterPro" id="IPR006501">
    <property type="entry name" value="Pectinesterase_inhib_dom"/>
</dbReference>
<evidence type="ECO:0000256" key="2">
    <source>
        <dbReference type="ARBA" id="ARBA00023157"/>
    </source>
</evidence>
<feature type="signal peptide" evidence="4">
    <location>
        <begin position="1"/>
        <end position="20"/>
    </location>
</feature>
<dbReference type="PhylomeDB" id="A0A068UAT4"/>
<dbReference type="InParanoid" id="A0A068UAT4"/>
<name>A0A068UAT4_COFCA</name>
<accession>A0A068UAT4</accession>
<evidence type="ECO:0000256" key="3">
    <source>
        <dbReference type="ARBA" id="ARBA00038471"/>
    </source>
</evidence>
<dbReference type="SMART" id="SM00856">
    <property type="entry name" value="PMEI"/>
    <property type="match status" value="1"/>
</dbReference>
<dbReference type="Gramene" id="CDP04723">
    <property type="protein sequence ID" value="CDP04723"/>
    <property type="gene ID" value="GSCOC_T00018794001"/>
</dbReference>
<comment type="similarity">
    <text evidence="3">Belongs to the PMEI family.</text>
</comment>